<feature type="signal peptide" evidence="1">
    <location>
        <begin position="1"/>
        <end position="23"/>
    </location>
</feature>
<feature type="chain" id="PRO_5012961295" description="Putative beta-lactamase-inhibitor-like PepSY-like domain-containing protein" evidence="1">
    <location>
        <begin position="24"/>
        <end position="147"/>
    </location>
</feature>
<evidence type="ECO:0000313" key="3">
    <source>
        <dbReference type="EMBL" id="ASF44106.1"/>
    </source>
</evidence>
<gene>
    <name evidence="3" type="ORF">CBG49_13955</name>
</gene>
<name>A0A1Z4BS30_9FLAO</name>
<protein>
    <recommendedName>
        <fullName evidence="2">Putative beta-lactamase-inhibitor-like PepSY-like domain-containing protein</fullName>
    </recommendedName>
</protein>
<feature type="domain" description="Putative beta-lactamase-inhibitor-like PepSY-like" evidence="2">
    <location>
        <begin position="20"/>
        <end position="57"/>
    </location>
</feature>
<organism evidence="3 4">
    <name type="scientific">Capnocytophaga endodontalis</name>
    <dbReference type="NCBI Taxonomy" id="2708117"/>
    <lineage>
        <taxon>Bacteria</taxon>
        <taxon>Pseudomonadati</taxon>
        <taxon>Bacteroidota</taxon>
        <taxon>Flavobacteriia</taxon>
        <taxon>Flavobacteriales</taxon>
        <taxon>Flavobacteriaceae</taxon>
        <taxon>Capnocytophaga</taxon>
    </lineage>
</organism>
<dbReference type="Gene3D" id="3.40.1420.30">
    <property type="match status" value="1"/>
</dbReference>
<evidence type="ECO:0000313" key="4">
    <source>
        <dbReference type="Proteomes" id="UP000197007"/>
    </source>
</evidence>
<dbReference type="RefSeq" id="WP_088594957.1">
    <property type="nucleotide sequence ID" value="NZ_CP022022.1"/>
</dbReference>
<sequence>MKKLVSMIATFLLTVVAVQNVSAKDIPITFEQLPAKAQAFVKQYFKIEEIASVWRDDDIHDQDYKVYFNDGSEIEFYANGDWEEVKTRTLAVPEKLIPNGIAQYVKKTYPQTDIYKIQKKRYGYEIELANGLDLEFNTKGQFLRIDD</sequence>
<reference evidence="4" key="1">
    <citation type="submission" date="2017-06" db="EMBL/GenBank/DDBJ databases">
        <title>Complete genome sequence of Capnocytophaga sp. KCOM 1579 (=ChDC OS43) isolated from a human refractory periapical abscess lesion.</title>
        <authorList>
            <person name="Kook J.-K."/>
            <person name="Park S.-N."/>
            <person name="Lim Y.K."/>
            <person name="Roh H."/>
        </authorList>
    </citation>
    <scope>NUCLEOTIDE SEQUENCE [LARGE SCALE GENOMIC DNA]</scope>
    <source>
        <strain evidence="4">ChDC OS43</strain>
    </source>
</reference>
<proteinExistence type="predicted"/>
<accession>A0A1Z4BS30</accession>
<evidence type="ECO:0000256" key="1">
    <source>
        <dbReference type="SAM" id="SignalP"/>
    </source>
</evidence>
<keyword evidence="4" id="KW-1185">Reference proteome</keyword>
<keyword evidence="1" id="KW-0732">Signal</keyword>
<dbReference type="InterPro" id="IPR021533">
    <property type="entry name" value="PepSY-like"/>
</dbReference>
<dbReference type="SUPFAM" id="SSF160574">
    <property type="entry name" value="BT0923-like"/>
    <property type="match status" value="1"/>
</dbReference>
<evidence type="ECO:0000259" key="2">
    <source>
        <dbReference type="Pfam" id="PF11396"/>
    </source>
</evidence>
<dbReference type="Pfam" id="PF11396">
    <property type="entry name" value="PepSY_like"/>
    <property type="match status" value="2"/>
</dbReference>
<dbReference type="KEGG" id="capn:CBG49_13955"/>
<feature type="domain" description="Putative beta-lactamase-inhibitor-like PepSY-like" evidence="2">
    <location>
        <begin position="63"/>
        <end position="143"/>
    </location>
</feature>
<dbReference type="Proteomes" id="UP000197007">
    <property type="component" value="Chromosome"/>
</dbReference>
<dbReference type="EMBL" id="CP022022">
    <property type="protein sequence ID" value="ASF44106.1"/>
    <property type="molecule type" value="Genomic_DNA"/>
</dbReference>
<dbReference type="AlphaFoldDB" id="A0A1Z4BS30"/>